<feature type="region of interest" description="Disordered" evidence="1">
    <location>
        <begin position="1"/>
        <end position="39"/>
    </location>
</feature>
<name>A0A6J4REN3_9ACTN</name>
<sequence length="161" mass="17474">ARRRLRTPCAPQCPGSLRLSAVPHGQPPPRRGAGGRHAGARLPGAIALRPATRLGEDLADHHRAQSLARRDAARALGARRARAAGRRPRRGYRRHGLRRGPARSARRPGRSARRRARSRLALLRRRSHRQADRPGPRHPSDHRAGPALPGPAAPARAPGGM</sequence>
<gene>
    <name evidence="2" type="ORF">AVDCRST_MAG65-595</name>
</gene>
<protein>
    <submittedName>
        <fullName evidence="2">Uncharacterized protein</fullName>
    </submittedName>
</protein>
<dbReference type="EMBL" id="CADCVL010000104">
    <property type="protein sequence ID" value="CAA9469059.1"/>
    <property type="molecule type" value="Genomic_DNA"/>
</dbReference>
<feature type="region of interest" description="Disordered" evidence="1">
    <location>
        <begin position="57"/>
        <end position="161"/>
    </location>
</feature>
<evidence type="ECO:0000256" key="1">
    <source>
        <dbReference type="SAM" id="MobiDB-lite"/>
    </source>
</evidence>
<feature type="non-terminal residue" evidence="2">
    <location>
        <position position="161"/>
    </location>
</feature>
<feature type="non-terminal residue" evidence="2">
    <location>
        <position position="1"/>
    </location>
</feature>
<feature type="compositionally biased region" description="Basic and acidic residues" evidence="1">
    <location>
        <begin position="57"/>
        <end position="73"/>
    </location>
</feature>
<dbReference type="AlphaFoldDB" id="A0A6J4REN3"/>
<organism evidence="2">
    <name type="scientific">uncultured Solirubrobacteraceae bacterium</name>
    <dbReference type="NCBI Taxonomy" id="1162706"/>
    <lineage>
        <taxon>Bacteria</taxon>
        <taxon>Bacillati</taxon>
        <taxon>Actinomycetota</taxon>
        <taxon>Thermoleophilia</taxon>
        <taxon>Solirubrobacterales</taxon>
        <taxon>Solirubrobacteraceae</taxon>
        <taxon>environmental samples</taxon>
    </lineage>
</organism>
<feature type="compositionally biased region" description="Basic residues" evidence="1">
    <location>
        <begin position="77"/>
        <end position="128"/>
    </location>
</feature>
<reference evidence="2" key="1">
    <citation type="submission" date="2020-02" db="EMBL/GenBank/DDBJ databases">
        <authorList>
            <person name="Meier V. D."/>
        </authorList>
    </citation>
    <scope>NUCLEOTIDE SEQUENCE</scope>
    <source>
        <strain evidence="2">AVDCRST_MAG65</strain>
    </source>
</reference>
<proteinExistence type="predicted"/>
<accession>A0A6J4REN3</accession>
<feature type="compositionally biased region" description="Basic and acidic residues" evidence="1">
    <location>
        <begin position="129"/>
        <end position="144"/>
    </location>
</feature>
<evidence type="ECO:0000313" key="2">
    <source>
        <dbReference type="EMBL" id="CAA9469059.1"/>
    </source>
</evidence>